<feature type="transmembrane region" description="Helical" evidence="8">
    <location>
        <begin position="21"/>
        <end position="43"/>
    </location>
</feature>
<feature type="active site" evidence="7">
    <location>
        <position position="53"/>
    </location>
</feature>
<dbReference type="InterPro" id="IPR019758">
    <property type="entry name" value="Pept_S26A_signal_pept_1_CS"/>
</dbReference>
<comment type="subcellular location">
    <subcellularLocation>
        <location evidence="9">Membrane</location>
        <topology evidence="9">Single-pass type II membrane protein</topology>
    </subcellularLocation>
</comment>
<evidence type="ECO:0000256" key="8">
    <source>
        <dbReference type="RuleBase" id="RU003993"/>
    </source>
</evidence>
<protein>
    <recommendedName>
        <fullName evidence="4 8">Signal peptidase I</fullName>
        <ecNumber evidence="3 8">3.4.21.89</ecNumber>
    </recommendedName>
</protein>
<dbReference type="PANTHER" id="PTHR43390:SF1">
    <property type="entry name" value="CHLOROPLAST PROCESSING PEPTIDASE"/>
    <property type="match status" value="1"/>
</dbReference>
<feature type="active site" evidence="7">
    <location>
        <position position="96"/>
    </location>
</feature>
<dbReference type="KEGG" id="alam:RT761_00072"/>
<dbReference type="InterPro" id="IPR000223">
    <property type="entry name" value="Pept_S26A_signal_pept_1"/>
</dbReference>
<dbReference type="EC" id="3.4.21.89" evidence="3 8"/>
<evidence type="ECO:0000313" key="12">
    <source>
        <dbReference type="Proteomes" id="UP000594463"/>
    </source>
</evidence>
<dbReference type="AlphaFoldDB" id="A0A7T1F230"/>
<dbReference type="PROSITE" id="PS00760">
    <property type="entry name" value="SPASE_I_2"/>
    <property type="match status" value="1"/>
</dbReference>
<evidence type="ECO:0000256" key="1">
    <source>
        <dbReference type="ARBA" id="ARBA00000677"/>
    </source>
</evidence>
<proteinExistence type="inferred from homology"/>
<dbReference type="GO" id="GO:0006465">
    <property type="term" value="P:signal peptide processing"/>
    <property type="evidence" value="ECO:0007669"/>
    <property type="project" value="InterPro"/>
</dbReference>
<dbReference type="PRINTS" id="PR00727">
    <property type="entry name" value="LEADERPTASE"/>
</dbReference>
<evidence type="ECO:0000259" key="10">
    <source>
        <dbReference type="Pfam" id="PF10502"/>
    </source>
</evidence>
<keyword evidence="8" id="KW-0472">Membrane</keyword>
<sequence>MGKAPKNQELRKNAKGNSISVLREIVETVIWALLIAFVVRYFVIEGYYIPSGSMKPTLVPGNRVLVAKFYYGLYQPHRGDIIVFRYPSDKKKNLIKRIIALPGETVRIENGLVYINGVSIQGDQFNREYVNVGSYGRGEQIIPENSYFVLGDNSHNSDDSRFWGYVPFKNILGRAFLIYWPPRSIQILR</sequence>
<dbReference type="PROSITE" id="PS00501">
    <property type="entry name" value="SPASE_I_1"/>
    <property type="match status" value="1"/>
</dbReference>
<dbReference type="PROSITE" id="PS00761">
    <property type="entry name" value="SPASE_I_3"/>
    <property type="match status" value="1"/>
</dbReference>
<evidence type="ECO:0000256" key="4">
    <source>
        <dbReference type="ARBA" id="ARBA00019232"/>
    </source>
</evidence>
<keyword evidence="8" id="KW-1133">Transmembrane helix</keyword>
<keyword evidence="5 8" id="KW-0645">Protease</keyword>
<comment type="catalytic activity">
    <reaction evidence="1 8">
        <text>Cleavage of hydrophobic, N-terminal signal or leader sequences from secreted and periplasmic proteins.</text>
        <dbReference type="EC" id="3.4.21.89"/>
    </reaction>
</comment>
<dbReference type="GO" id="GO:0009003">
    <property type="term" value="F:signal peptidase activity"/>
    <property type="evidence" value="ECO:0007669"/>
    <property type="project" value="UniProtKB-EC"/>
</dbReference>
<organism evidence="11 12">
    <name type="scientific">Atribacter laminatus</name>
    <dbReference type="NCBI Taxonomy" id="2847778"/>
    <lineage>
        <taxon>Bacteria</taxon>
        <taxon>Pseudomonadati</taxon>
        <taxon>Atribacterota</taxon>
        <taxon>Atribacteria</taxon>
        <taxon>Atribacterales</taxon>
        <taxon>Atribacteraceae</taxon>
        <taxon>Atribacter</taxon>
    </lineage>
</organism>
<dbReference type="GO" id="GO:0004252">
    <property type="term" value="F:serine-type endopeptidase activity"/>
    <property type="evidence" value="ECO:0007669"/>
    <property type="project" value="InterPro"/>
</dbReference>
<dbReference type="Pfam" id="PF10502">
    <property type="entry name" value="Peptidase_S26"/>
    <property type="match status" value="1"/>
</dbReference>
<dbReference type="PANTHER" id="PTHR43390">
    <property type="entry name" value="SIGNAL PEPTIDASE I"/>
    <property type="match status" value="1"/>
</dbReference>
<dbReference type="Gene3D" id="2.10.109.10">
    <property type="entry name" value="Umud Fragment, subunit A"/>
    <property type="match status" value="1"/>
</dbReference>
<dbReference type="NCBIfam" id="TIGR02227">
    <property type="entry name" value="sigpep_I_bact"/>
    <property type="match status" value="1"/>
</dbReference>
<evidence type="ECO:0000256" key="2">
    <source>
        <dbReference type="ARBA" id="ARBA00009370"/>
    </source>
</evidence>
<comment type="similarity">
    <text evidence="2 9">Belongs to the peptidase S26 family.</text>
</comment>
<evidence type="ECO:0000256" key="5">
    <source>
        <dbReference type="ARBA" id="ARBA00022670"/>
    </source>
</evidence>
<reference evidence="11 12" key="1">
    <citation type="journal article" date="2021" name="Nat. Commun.">
        <title>Isolation of a member of the candidate phylum Atribacteria reveals a unique cell membrane structure.</title>
        <authorList>
            <person name="Taiki K."/>
            <person name="Nobu M.K."/>
            <person name="Kusada H."/>
            <person name="Meng X.-Y."/>
            <person name="Hosoki N."/>
            <person name="Uematsu K."/>
            <person name="Yoshioka H."/>
            <person name="Kamagata Y."/>
            <person name="Tamaki H."/>
        </authorList>
    </citation>
    <scope>NUCLEOTIDE SEQUENCE [LARGE SCALE GENOMIC DNA]</scope>
    <source>
        <strain evidence="11 12">RT761</strain>
    </source>
</reference>
<dbReference type="CDD" id="cd06530">
    <property type="entry name" value="S26_SPase_I"/>
    <property type="match status" value="1"/>
</dbReference>
<accession>A0A7T1F230</accession>
<dbReference type="InterPro" id="IPR019533">
    <property type="entry name" value="Peptidase_S26"/>
</dbReference>
<dbReference type="SUPFAM" id="SSF51306">
    <property type="entry name" value="LexA/Signal peptidase"/>
    <property type="match status" value="1"/>
</dbReference>
<evidence type="ECO:0000256" key="3">
    <source>
        <dbReference type="ARBA" id="ARBA00013208"/>
    </source>
</evidence>
<keyword evidence="6 8" id="KW-0378">Hydrolase</keyword>
<dbReference type="InterPro" id="IPR019757">
    <property type="entry name" value="Pept_S26A_signal_pept_1_Lys-AS"/>
</dbReference>
<name>A0A7T1F230_ATRLM</name>
<keyword evidence="12" id="KW-1185">Reference proteome</keyword>
<evidence type="ECO:0000313" key="11">
    <source>
        <dbReference type="EMBL" id="QPM66886.1"/>
    </source>
</evidence>
<evidence type="ECO:0000256" key="6">
    <source>
        <dbReference type="ARBA" id="ARBA00022801"/>
    </source>
</evidence>
<dbReference type="InterPro" id="IPR019756">
    <property type="entry name" value="Pept_S26A_signal_pept_1_Ser-AS"/>
</dbReference>
<dbReference type="Proteomes" id="UP000594463">
    <property type="component" value="Chromosome"/>
</dbReference>
<dbReference type="GO" id="GO:0016020">
    <property type="term" value="C:membrane"/>
    <property type="evidence" value="ECO:0007669"/>
    <property type="project" value="UniProtKB-SubCell"/>
</dbReference>
<dbReference type="InterPro" id="IPR036286">
    <property type="entry name" value="LexA/Signal_pep-like_sf"/>
</dbReference>
<keyword evidence="8" id="KW-0812">Transmembrane</keyword>
<gene>
    <name evidence="11" type="primary">lepB</name>
    <name evidence="11" type="ORF">RT761_00072</name>
</gene>
<dbReference type="EMBL" id="CP065383">
    <property type="protein sequence ID" value="QPM66886.1"/>
    <property type="molecule type" value="Genomic_DNA"/>
</dbReference>
<evidence type="ECO:0000256" key="7">
    <source>
        <dbReference type="PIRSR" id="PIRSR600223-1"/>
    </source>
</evidence>
<feature type="domain" description="Peptidase S26" evidence="10">
    <location>
        <begin position="23"/>
        <end position="180"/>
    </location>
</feature>
<evidence type="ECO:0000256" key="9">
    <source>
        <dbReference type="RuleBase" id="RU362042"/>
    </source>
</evidence>